<evidence type="ECO:0000256" key="3">
    <source>
        <dbReference type="ARBA" id="ARBA00022741"/>
    </source>
</evidence>
<keyword evidence="1 7" id="KW-0028">Amino-acid biosynthesis</keyword>
<keyword evidence="7" id="KW-0460">Magnesium</keyword>
<feature type="binding site" evidence="7">
    <location>
        <position position="56"/>
    </location>
    <ligand>
        <name>substrate</name>
    </ligand>
</feature>
<dbReference type="PRINTS" id="PR01100">
    <property type="entry name" value="SHIKIMTKNASE"/>
</dbReference>
<dbReference type="GO" id="GO:0009073">
    <property type="term" value="P:aromatic amino acid family biosynthetic process"/>
    <property type="evidence" value="ECO:0007669"/>
    <property type="project" value="UniProtKB-KW"/>
</dbReference>
<dbReference type="PANTHER" id="PTHR21087">
    <property type="entry name" value="SHIKIMATE KINASE"/>
    <property type="match status" value="1"/>
</dbReference>
<comment type="cofactor">
    <cofactor evidence="7">
        <name>Mg(2+)</name>
        <dbReference type="ChEBI" id="CHEBI:18420"/>
    </cofactor>
    <text evidence="7">Binds 1 Mg(2+) ion per subunit.</text>
</comment>
<dbReference type="GO" id="GO:0004765">
    <property type="term" value="F:shikimate kinase activity"/>
    <property type="evidence" value="ECO:0007669"/>
    <property type="project" value="UniProtKB-UniRule"/>
</dbReference>
<dbReference type="GO" id="GO:0000287">
    <property type="term" value="F:magnesium ion binding"/>
    <property type="evidence" value="ECO:0007669"/>
    <property type="project" value="UniProtKB-UniRule"/>
</dbReference>
<feature type="binding site" evidence="7">
    <location>
        <position position="14"/>
    </location>
    <ligand>
        <name>Mg(2+)</name>
        <dbReference type="ChEBI" id="CHEBI:18420"/>
    </ligand>
</feature>
<dbReference type="AlphaFoldDB" id="A0A7Z0D642"/>
<dbReference type="InterPro" id="IPR027417">
    <property type="entry name" value="P-loop_NTPase"/>
</dbReference>
<dbReference type="RefSeq" id="WP_343045806.1">
    <property type="nucleotide sequence ID" value="NZ_JACBZS010000001.1"/>
</dbReference>
<comment type="pathway">
    <text evidence="7">Metabolic intermediate biosynthesis; chorismate biosynthesis; chorismate from D-erythrose 4-phosphate and phosphoenolpyruvate: step 5/7.</text>
</comment>
<feature type="binding site" evidence="7">
    <location>
        <position position="134"/>
    </location>
    <ligand>
        <name>substrate</name>
    </ligand>
</feature>
<keyword evidence="3 7" id="KW-0547">Nucleotide-binding</keyword>
<dbReference type="CDD" id="cd00464">
    <property type="entry name" value="SK"/>
    <property type="match status" value="1"/>
</dbReference>
<comment type="subcellular location">
    <subcellularLocation>
        <location evidence="7">Cytoplasm</location>
    </subcellularLocation>
</comment>
<organism evidence="8 9">
    <name type="scientific">Naumannella cuiyingiana</name>
    <dbReference type="NCBI Taxonomy" id="1347891"/>
    <lineage>
        <taxon>Bacteria</taxon>
        <taxon>Bacillati</taxon>
        <taxon>Actinomycetota</taxon>
        <taxon>Actinomycetes</taxon>
        <taxon>Propionibacteriales</taxon>
        <taxon>Propionibacteriaceae</taxon>
        <taxon>Naumannella</taxon>
    </lineage>
</organism>
<comment type="similarity">
    <text evidence="7">Belongs to the shikimate kinase family.</text>
</comment>
<evidence type="ECO:0000256" key="7">
    <source>
        <dbReference type="HAMAP-Rule" id="MF_00109"/>
    </source>
</evidence>
<dbReference type="Gene3D" id="3.40.50.300">
    <property type="entry name" value="P-loop containing nucleotide triphosphate hydrolases"/>
    <property type="match status" value="1"/>
</dbReference>
<comment type="catalytic activity">
    <reaction evidence="7">
        <text>shikimate + ATP = 3-phosphoshikimate + ADP + H(+)</text>
        <dbReference type="Rhea" id="RHEA:13121"/>
        <dbReference type="ChEBI" id="CHEBI:15378"/>
        <dbReference type="ChEBI" id="CHEBI:30616"/>
        <dbReference type="ChEBI" id="CHEBI:36208"/>
        <dbReference type="ChEBI" id="CHEBI:145989"/>
        <dbReference type="ChEBI" id="CHEBI:456216"/>
        <dbReference type="EC" id="2.7.1.71"/>
    </reaction>
</comment>
<dbReference type="GO" id="GO:0008652">
    <property type="term" value="P:amino acid biosynthetic process"/>
    <property type="evidence" value="ECO:0007669"/>
    <property type="project" value="UniProtKB-KW"/>
</dbReference>
<evidence type="ECO:0000256" key="4">
    <source>
        <dbReference type="ARBA" id="ARBA00022777"/>
    </source>
</evidence>
<keyword evidence="7" id="KW-0479">Metal-binding</keyword>
<keyword evidence="6 7" id="KW-0057">Aromatic amino acid biosynthesis</keyword>
<dbReference type="PANTHER" id="PTHR21087:SF16">
    <property type="entry name" value="SHIKIMATE KINASE 1, CHLOROPLASTIC"/>
    <property type="match status" value="1"/>
</dbReference>
<dbReference type="GO" id="GO:0005829">
    <property type="term" value="C:cytosol"/>
    <property type="evidence" value="ECO:0007669"/>
    <property type="project" value="TreeGrafter"/>
</dbReference>
<feature type="binding site" evidence="7">
    <location>
        <position position="116"/>
    </location>
    <ligand>
        <name>ATP</name>
        <dbReference type="ChEBI" id="CHEBI:30616"/>
    </ligand>
</feature>
<dbReference type="UniPathway" id="UPA00053">
    <property type="reaction ID" value="UER00088"/>
</dbReference>
<name>A0A7Z0D642_9ACTN</name>
<dbReference type="SUPFAM" id="SSF52540">
    <property type="entry name" value="P-loop containing nucleoside triphosphate hydrolases"/>
    <property type="match status" value="1"/>
</dbReference>
<proteinExistence type="inferred from homology"/>
<keyword evidence="9" id="KW-1185">Reference proteome</keyword>
<dbReference type="GO" id="GO:0005524">
    <property type="term" value="F:ATP binding"/>
    <property type="evidence" value="ECO:0007669"/>
    <property type="project" value="UniProtKB-UniRule"/>
</dbReference>
<feature type="binding site" evidence="7">
    <location>
        <position position="32"/>
    </location>
    <ligand>
        <name>substrate</name>
    </ligand>
</feature>
<dbReference type="Pfam" id="PF01202">
    <property type="entry name" value="SKI"/>
    <property type="match status" value="1"/>
</dbReference>
<sequence>MSLVLVGAPGSGKSTVGPALAERLELPFVDVDQLIEAGTGRAIAEIFATDGEKAFRDLEREATLAVLAEPGERVVSLGGGAVLDPQVRDALAAHEVVWLKVSAGRAADRVGLNVARPLLLGNVRGRLIKLLGERTPLYAAAAGLTVDTDDLAAAEVADLIIAERSG</sequence>
<evidence type="ECO:0000256" key="5">
    <source>
        <dbReference type="ARBA" id="ARBA00022840"/>
    </source>
</evidence>
<evidence type="ECO:0000256" key="2">
    <source>
        <dbReference type="ARBA" id="ARBA00022679"/>
    </source>
</evidence>
<comment type="caution">
    <text evidence="8">The sequence shown here is derived from an EMBL/GenBank/DDBJ whole genome shotgun (WGS) entry which is preliminary data.</text>
</comment>
<feature type="binding site" evidence="7">
    <location>
        <begin position="10"/>
        <end position="15"/>
    </location>
    <ligand>
        <name>ATP</name>
        <dbReference type="ChEBI" id="CHEBI:30616"/>
    </ligand>
</feature>
<dbReference type="EC" id="2.7.1.71" evidence="7"/>
<feature type="binding site" evidence="7">
    <location>
        <position position="79"/>
    </location>
    <ligand>
        <name>substrate</name>
    </ligand>
</feature>
<evidence type="ECO:0000313" key="8">
    <source>
        <dbReference type="EMBL" id="NYI69563.1"/>
    </source>
</evidence>
<comment type="caution">
    <text evidence="7">Lacks conserved residue(s) required for the propagation of feature annotation.</text>
</comment>
<evidence type="ECO:0000256" key="6">
    <source>
        <dbReference type="ARBA" id="ARBA00023141"/>
    </source>
</evidence>
<dbReference type="InterPro" id="IPR000623">
    <property type="entry name" value="Shikimate_kinase/TSH1"/>
</dbReference>
<accession>A0A7Z0D642</accession>
<dbReference type="Proteomes" id="UP000527616">
    <property type="component" value="Unassembled WGS sequence"/>
</dbReference>
<keyword evidence="5 7" id="KW-0067">ATP-binding</keyword>
<dbReference type="EMBL" id="JACBZS010000001">
    <property type="protein sequence ID" value="NYI69563.1"/>
    <property type="molecule type" value="Genomic_DNA"/>
</dbReference>
<keyword evidence="7" id="KW-0963">Cytoplasm</keyword>
<evidence type="ECO:0000313" key="9">
    <source>
        <dbReference type="Proteomes" id="UP000527616"/>
    </source>
</evidence>
<comment type="function">
    <text evidence="7">Catalyzes the specific phosphorylation of the 3-hydroxyl group of shikimic acid using ATP as a cosubstrate.</text>
</comment>
<dbReference type="GO" id="GO:0009423">
    <property type="term" value="P:chorismate biosynthetic process"/>
    <property type="evidence" value="ECO:0007669"/>
    <property type="project" value="UniProtKB-UniRule"/>
</dbReference>
<protein>
    <recommendedName>
        <fullName evidence="7">Shikimate kinase</fullName>
        <shortName evidence="7">SK</shortName>
        <ecNumber evidence="7">2.7.1.71</ecNumber>
    </recommendedName>
</protein>
<comment type="subunit">
    <text evidence="7">Monomer.</text>
</comment>
<dbReference type="InterPro" id="IPR031322">
    <property type="entry name" value="Shikimate/glucono_kinase"/>
</dbReference>
<gene>
    <name evidence="7" type="primary">aroK</name>
    <name evidence="8" type="ORF">GGQ54_000123</name>
</gene>
<evidence type="ECO:0000256" key="1">
    <source>
        <dbReference type="ARBA" id="ARBA00022605"/>
    </source>
</evidence>
<dbReference type="HAMAP" id="MF_00109">
    <property type="entry name" value="Shikimate_kinase"/>
    <property type="match status" value="1"/>
</dbReference>
<keyword evidence="2 7" id="KW-0808">Transferase</keyword>
<keyword evidence="4 7" id="KW-0418">Kinase</keyword>
<reference evidence="8 9" key="1">
    <citation type="submission" date="2020-07" db="EMBL/GenBank/DDBJ databases">
        <title>Sequencing the genomes of 1000 actinobacteria strains.</title>
        <authorList>
            <person name="Klenk H.-P."/>
        </authorList>
    </citation>
    <scope>NUCLEOTIDE SEQUENCE [LARGE SCALE GENOMIC DNA]</scope>
    <source>
        <strain evidence="8 9">DSM 103164</strain>
    </source>
</reference>